<feature type="compositionally biased region" description="Basic and acidic residues" evidence="13">
    <location>
        <begin position="1020"/>
        <end position="1044"/>
    </location>
</feature>
<sequence length="1178" mass="133260">MGVHGLWKLIEPSGKPIPVETLENKVLAVDVSIWLHQAIKGFRDNKGASVSNAHLLGIYHRVCKLLYFKIKPVFIFDGGVPALKRQTIAKRNHLKSKNVSEADDIQRQLISTLLKHTAISRVLSETTKASLPLPKKSTNKHDNLYELPSIATVEDSSSEDEVDNKDLPDSTTDSDTSPNKQFDLHTIDTTSSYFKSLPLDVKHEVLTDLIETRKQNSWAKLHQFPKQSDDFSSYQMNRLLKRKEVQSALDDVSKEMGGMSLSLAELESLLKDQGVEITSGKKIASDEHTRYLYIKNLQEEIKRAEKEKNQSSSNNIEEDKKITKADLEEEEDLRRAIQMSLEDTPSTSTNNETSIPISGDIGDDSDEELVEVVKTNKSKTLSSAQSYMLEYSGLSRNEVNKIINSNVKKLPTINESVEENSLPKLADSVCSVDDNEVEFISESSSSEDEMPAPKSSLEIFIDPNQKGEIDNLFSDIFDSEEKDDDESNKKEQISTTEEKLVEESTEESRKSATKEKLAEESAEIIVVEEKSVEENVEKGPFKSANNNKFITTEIMHKTKEKLTNTSTNTSIKTSIEQAPISKSSTDQHLIEENETVKQNLPNESNENNPMEPENNSKVSIIQSPCNQQTQIINPPAPKLTNEEMKQLQDNLQTEQIDLLKSKSSKERIAGNITDQMYQEAQELLELFGVPYVVAPMEAEAQCAFLDLIELTDGTITDDSDIWLFGGRTVYKNFFNQNKYVMEFKSENIEHDFKLSRHQMILLALLVGSDYTTGVQGVGPVTGLEILSSFPYSKCEPYHELVTGLREFKAWLTKGRGGRLGLKNKLKNVTFSDNFPSSQVVEAYLEPKVDTCRDAFSWSRPDVTGLTVFAREKFGWTSLKAEEILTPVIKKIDENKAQKSIKDYFKTKFVHKPVSLEGRVSKRVKTAVDRIGKNPQELAEEDMADVKKTKRKSSKKNVGNNSETCNETDKETEPKKRRKSKTETCNETDKETEPKKGRKNKTESSNETDKETEPKKRRKNKPDTKPLEEMKDLKDYQTIAKELKERRKRTQLAQSATDLAKKKRKIPAKTSEIVPNELKQDDEVRLLEATTSQSNKRMQEIQKEIAQTLEKKTLKTSSPSLHTKEIIHQKLKDKSDCLRNKLKAIETYRKSKKGPGYVPKKAKTTVAPKEDADLSEDSD</sequence>
<dbReference type="PRINTS" id="PR00066">
    <property type="entry name" value="XRODRMPGMNTG"/>
</dbReference>
<dbReference type="InterPro" id="IPR006086">
    <property type="entry name" value="XPG-I_dom"/>
</dbReference>
<evidence type="ECO:0000256" key="2">
    <source>
        <dbReference type="ARBA" id="ARBA00004123"/>
    </source>
</evidence>
<dbReference type="EMBL" id="OU900099">
    <property type="protein sequence ID" value="CAG9862806.1"/>
    <property type="molecule type" value="Genomic_DNA"/>
</dbReference>
<feature type="region of interest" description="Disordered" evidence="13">
    <location>
        <begin position="593"/>
        <end position="617"/>
    </location>
</feature>
<evidence type="ECO:0000256" key="13">
    <source>
        <dbReference type="SAM" id="MobiDB-lite"/>
    </source>
</evidence>
<dbReference type="AlphaFoldDB" id="A0A9N9XR67"/>
<comment type="subcellular location">
    <subcellularLocation>
        <location evidence="2">Nucleus</location>
    </subcellularLocation>
</comment>
<keyword evidence="4" id="KW-0597">Phosphoprotein</keyword>
<feature type="compositionally biased region" description="Basic and acidic residues" evidence="13">
    <location>
        <begin position="487"/>
        <end position="519"/>
    </location>
</feature>
<dbReference type="GO" id="GO:0003697">
    <property type="term" value="F:single-stranded DNA binding"/>
    <property type="evidence" value="ECO:0007669"/>
    <property type="project" value="InterPro"/>
</dbReference>
<comment type="similarity">
    <text evidence="3">Belongs to the XPG/RAD2 endonuclease family. XPG subfamily.</text>
</comment>
<protein>
    <submittedName>
        <fullName evidence="16">Uncharacterized protein</fullName>
    </submittedName>
</protein>
<dbReference type="InterPro" id="IPR006084">
    <property type="entry name" value="XPG/Rad2"/>
</dbReference>
<dbReference type="Pfam" id="PF02809">
    <property type="entry name" value="UIM"/>
    <property type="match status" value="1"/>
</dbReference>
<dbReference type="InterPro" id="IPR008918">
    <property type="entry name" value="HhH2"/>
</dbReference>
<dbReference type="Gene3D" id="1.10.150.20">
    <property type="entry name" value="5' to 3' exonuclease, C-terminal subdomain"/>
    <property type="match status" value="1"/>
</dbReference>
<dbReference type="GO" id="GO:0016788">
    <property type="term" value="F:hydrolase activity, acting on ester bonds"/>
    <property type="evidence" value="ECO:0007669"/>
    <property type="project" value="InterPro"/>
</dbReference>
<evidence type="ECO:0000313" key="16">
    <source>
        <dbReference type="EMBL" id="CAG9862806.1"/>
    </source>
</evidence>
<keyword evidence="11" id="KW-0234">DNA repair</keyword>
<dbReference type="InterPro" id="IPR019974">
    <property type="entry name" value="XPG_CS"/>
</dbReference>
<dbReference type="SUPFAM" id="SSF88723">
    <property type="entry name" value="PIN domain-like"/>
    <property type="match status" value="1"/>
</dbReference>
<dbReference type="GO" id="GO:0006289">
    <property type="term" value="P:nucleotide-excision repair"/>
    <property type="evidence" value="ECO:0007669"/>
    <property type="project" value="InterPro"/>
</dbReference>
<dbReference type="GO" id="GO:0046872">
    <property type="term" value="F:metal ion binding"/>
    <property type="evidence" value="ECO:0007669"/>
    <property type="project" value="UniProtKB-KW"/>
</dbReference>
<keyword evidence="10" id="KW-0460">Magnesium</keyword>
<dbReference type="OrthoDB" id="31113at2759"/>
<proteinExistence type="inferred from homology"/>
<feature type="compositionally biased region" description="Low complexity" evidence="13">
    <location>
        <begin position="599"/>
        <end position="615"/>
    </location>
</feature>
<accession>A0A9N9XR67</accession>
<evidence type="ECO:0000256" key="3">
    <source>
        <dbReference type="ARBA" id="ARBA00005283"/>
    </source>
</evidence>
<feature type="region of interest" description="Disordered" evidence="13">
    <location>
        <begin position="153"/>
        <end position="183"/>
    </location>
</feature>
<feature type="domain" description="XPG-I" evidence="14">
    <location>
        <begin position="685"/>
        <end position="754"/>
    </location>
</feature>
<evidence type="ECO:0000256" key="5">
    <source>
        <dbReference type="ARBA" id="ARBA00022722"/>
    </source>
</evidence>
<dbReference type="InterPro" id="IPR001044">
    <property type="entry name" value="XPG/Rad2_eukaryotes"/>
</dbReference>
<organism evidence="16 17">
    <name type="scientific">Phyllotreta striolata</name>
    <name type="common">Striped flea beetle</name>
    <name type="synonym">Crioceris striolata</name>
    <dbReference type="NCBI Taxonomy" id="444603"/>
    <lineage>
        <taxon>Eukaryota</taxon>
        <taxon>Metazoa</taxon>
        <taxon>Ecdysozoa</taxon>
        <taxon>Arthropoda</taxon>
        <taxon>Hexapoda</taxon>
        <taxon>Insecta</taxon>
        <taxon>Pterygota</taxon>
        <taxon>Neoptera</taxon>
        <taxon>Endopterygota</taxon>
        <taxon>Coleoptera</taxon>
        <taxon>Polyphaga</taxon>
        <taxon>Cucujiformia</taxon>
        <taxon>Chrysomeloidea</taxon>
        <taxon>Chrysomelidae</taxon>
        <taxon>Galerucinae</taxon>
        <taxon>Alticini</taxon>
        <taxon>Phyllotreta</taxon>
    </lineage>
</organism>
<keyword evidence="8" id="KW-0227">DNA damage</keyword>
<dbReference type="InterPro" id="IPR006085">
    <property type="entry name" value="XPG_DNA_repair_N"/>
</dbReference>
<dbReference type="PROSITE" id="PS50330">
    <property type="entry name" value="UIM"/>
    <property type="match status" value="1"/>
</dbReference>
<feature type="region of interest" description="Disordered" evidence="13">
    <location>
        <begin position="934"/>
        <end position="1071"/>
    </location>
</feature>
<dbReference type="GO" id="GO:0005634">
    <property type="term" value="C:nucleus"/>
    <property type="evidence" value="ECO:0007669"/>
    <property type="project" value="UniProtKB-SubCell"/>
</dbReference>
<dbReference type="PANTHER" id="PTHR16171:SF7">
    <property type="entry name" value="DNA REPAIR PROTEIN RAD2"/>
    <property type="match status" value="1"/>
</dbReference>
<dbReference type="PRINTS" id="PR00853">
    <property type="entry name" value="XPGRADSUPER"/>
</dbReference>
<dbReference type="InterPro" id="IPR029060">
    <property type="entry name" value="PIN-like_dom_sf"/>
</dbReference>
<dbReference type="SMART" id="SM00279">
    <property type="entry name" value="HhH2"/>
    <property type="match status" value="1"/>
</dbReference>
<feature type="region of interest" description="Disordered" evidence="13">
    <location>
        <begin position="304"/>
        <end position="363"/>
    </location>
</feature>
<keyword evidence="5" id="KW-0540">Nuclease</keyword>
<dbReference type="PANTHER" id="PTHR16171">
    <property type="entry name" value="DNA REPAIR PROTEIN COMPLEMENTING XP-G CELLS-RELATED"/>
    <property type="match status" value="1"/>
</dbReference>
<feature type="domain" description="XPG N-terminal" evidence="15">
    <location>
        <begin position="1"/>
        <end position="98"/>
    </location>
</feature>
<evidence type="ECO:0000256" key="11">
    <source>
        <dbReference type="ARBA" id="ARBA00023204"/>
    </source>
</evidence>
<evidence type="ECO:0000256" key="9">
    <source>
        <dbReference type="ARBA" id="ARBA00022801"/>
    </source>
</evidence>
<evidence type="ECO:0000256" key="4">
    <source>
        <dbReference type="ARBA" id="ARBA00022553"/>
    </source>
</evidence>
<comment type="cofactor">
    <cofactor evidence="1">
        <name>Mg(2+)</name>
        <dbReference type="ChEBI" id="CHEBI:18420"/>
    </cofactor>
</comment>
<dbReference type="Gene3D" id="3.40.50.1010">
    <property type="entry name" value="5'-nuclease"/>
    <property type="match status" value="2"/>
</dbReference>
<keyword evidence="12" id="KW-0539">Nucleus</keyword>
<dbReference type="InterPro" id="IPR036279">
    <property type="entry name" value="5-3_exonuclease_C_sf"/>
</dbReference>
<dbReference type="Pfam" id="PF00752">
    <property type="entry name" value="XPG_N"/>
    <property type="match status" value="1"/>
</dbReference>
<evidence type="ECO:0000259" key="14">
    <source>
        <dbReference type="SMART" id="SM00484"/>
    </source>
</evidence>
<dbReference type="PROSITE" id="PS00842">
    <property type="entry name" value="XPG_2"/>
    <property type="match status" value="1"/>
</dbReference>
<gene>
    <name evidence="16" type="ORF">PHYEVI_LOCUS9112</name>
</gene>
<reference evidence="16" key="1">
    <citation type="submission" date="2022-01" db="EMBL/GenBank/DDBJ databases">
        <authorList>
            <person name="King R."/>
        </authorList>
    </citation>
    <scope>NUCLEOTIDE SEQUENCE</scope>
</reference>
<evidence type="ECO:0000256" key="8">
    <source>
        <dbReference type="ARBA" id="ARBA00022763"/>
    </source>
</evidence>
<keyword evidence="9" id="KW-0378">Hydrolase</keyword>
<dbReference type="CDD" id="cd09904">
    <property type="entry name" value="H3TH_XPG"/>
    <property type="match status" value="1"/>
</dbReference>
<keyword evidence="7" id="KW-0255">Endonuclease</keyword>
<evidence type="ECO:0000256" key="7">
    <source>
        <dbReference type="ARBA" id="ARBA00022759"/>
    </source>
</evidence>
<dbReference type="FunFam" id="3.40.50.1010:FF:000044">
    <property type="entry name" value="DNA repair endonuclease"/>
    <property type="match status" value="1"/>
</dbReference>
<dbReference type="Proteomes" id="UP001153712">
    <property type="component" value="Chromosome 6"/>
</dbReference>
<feature type="region of interest" description="Disordered" evidence="13">
    <location>
        <begin position="1147"/>
        <end position="1178"/>
    </location>
</feature>
<evidence type="ECO:0000256" key="6">
    <source>
        <dbReference type="ARBA" id="ARBA00022723"/>
    </source>
</evidence>
<evidence type="ECO:0000256" key="12">
    <source>
        <dbReference type="ARBA" id="ARBA00023242"/>
    </source>
</evidence>
<evidence type="ECO:0000256" key="10">
    <source>
        <dbReference type="ARBA" id="ARBA00022842"/>
    </source>
</evidence>
<feature type="region of interest" description="Disordered" evidence="13">
    <location>
        <begin position="479"/>
        <end position="519"/>
    </location>
</feature>
<dbReference type="SMART" id="SM00484">
    <property type="entry name" value="XPGI"/>
    <property type="match status" value="1"/>
</dbReference>
<dbReference type="PROSITE" id="PS00841">
    <property type="entry name" value="XPG_1"/>
    <property type="match status" value="1"/>
</dbReference>
<keyword evidence="6" id="KW-0479">Metal-binding</keyword>
<evidence type="ECO:0000256" key="1">
    <source>
        <dbReference type="ARBA" id="ARBA00001946"/>
    </source>
</evidence>
<dbReference type="SUPFAM" id="SSF47807">
    <property type="entry name" value="5' to 3' exonuclease, C-terminal subdomain"/>
    <property type="match status" value="1"/>
</dbReference>
<name>A0A9N9XR67_PHYSR</name>
<dbReference type="GO" id="GO:0004520">
    <property type="term" value="F:DNA endonuclease activity"/>
    <property type="evidence" value="ECO:0007669"/>
    <property type="project" value="TreeGrafter"/>
</dbReference>
<dbReference type="InterPro" id="IPR003903">
    <property type="entry name" value="UIM_dom"/>
</dbReference>
<feature type="compositionally biased region" description="Polar residues" evidence="13">
    <location>
        <begin position="341"/>
        <end position="356"/>
    </location>
</feature>
<feature type="compositionally biased region" description="Basic and acidic residues" evidence="13">
    <location>
        <begin position="317"/>
        <end position="326"/>
    </location>
</feature>
<dbReference type="SMART" id="SM00726">
    <property type="entry name" value="UIM"/>
    <property type="match status" value="1"/>
</dbReference>
<dbReference type="CDD" id="cd09868">
    <property type="entry name" value="PIN_XPG_RAD2"/>
    <property type="match status" value="2"/>
</dbReference>
<dbReference type="SMART" id="SM00485">
    <property type="entry name" value="XPGN"/>
    <property type="match status" value="1"/>
</dbReference>
<feature type="compositionally biased region" description="Basic and acidic residues" evidence="13">
    <location>
        <begin position="980"/>
        <end position="1013"/>
    </location>
</feature>
<dbReference type="Pfam" id="PF00867">
    <property type="entry name" value="XPG_I"/>
    <property type="match status" value="1"/>
</dbReference>
<evidence type="ECO:0000259" key="15">
    <source>
        <dbReference type="SMART" id="SM00485"/>
    </source>
</evidence>
<evidence type="ECO:0000313" key="17">
    <source>
        <dbReference type="Proteomes" id="UP001153712"/>
    </source>
</evidence>
<keyword evidence="17" id="KW-1185">Reference proteome</keyword>